<dbReference type="Pfam" id="PF01966">
    <property type="entry name" value="HD"/>
    <property type="match status" value="1"/>
</dbReference>
<keyword evidence="6" id="KW-1185">Reference proteome</keyword>
<dbReference type="GO" id="GO:0008832">
    <property type="term" value="F:dGTPase activity"/>
    <property type="evidence" value="ECO:0007669"/>
    <property type="project" value="TreeGrafter"/>
</dbReference>
<evidence type="ECO:0000256" key="1">
    <source>
        <dbReference type="ARBA" id="ARBA00022801"/>
    </source>
</evidence>
<dbReference type="InterPro" id="IPR003607">
    <property type="entry name" value="HD/PDEase_dom"/>
</dbReference>
<dbReference type="NCBIfam" id="NF002326">
    <property type="entry name" value="PRK01286.1-1"/>
    <property type="match status" value="1"/>
</dbReference>
<reference evidence="5 6" key="1">
    <citation type="submission" date="2019-07" db="EMBL/GenBank/DDBJ databases">
        <title>Genomic Encyclopedia of Type Strains, Phase IV (KMG-IV): sequencing the most valuable type-strain genomes for metagenomic binning, comparative biology and taxonomic classification.</title>
        <authorList>
            <person name="Goeker M."/>
        </authorList>
    </citation>
    <scope>NUCLEOTIDE SEQUENCE [LARGE SCALE GENOMIC DNA]</scope>
    <source>
        <strain evidence="5 6">SS015</strain>
    </source>
</reference>
<comment type="similarity">
    <text evidence="2">Belongs to the dGTPase family. Type 2 subfamily.</text>
</comment>
<dbReference type="AlphaFoldDB" id="A0A5D3WRU0"/>
<name>A0A5D3WRU0_9BACT</name>
<dbReference type="InterPro" id="IPR006674">
    <property type="entry name" value="HD_domain"/>
</dbReference>
<dbReference type="PANTHER" id="PTHR11373:SF43">
    <property type="entry name" value="DEOXYGUANOSINETRIPHOSPHATE TRIPHOSPHOHYDROLASE-LIKE PROTEIN"/>
    <property type="match status" value="1"/>
</dbReference>
<feature type="region of interest" description="Disordered" evidence="3">
    <location>
        <begin position="1"/>
        <end position="30"/>
    </location>
</feature>
<protein>
    <recommendedName>
        <fullName evidence="2">Deoxyguanosinetriphosphate triphosphohydrolase-like protein</fullName>
    </recommendedName>
</protein>
<dbReference type="SMART" id="SM00471">
    <property type="entry name" value="HDc"/>
    <property type="match status" value="1"/>
</dbReference>
<dbReference type="Proteomes" id="UP000324159">
    <property type="component" value="Unassembled WGS sequence"/>
</dbReference>
<dbReference type="Pfam" id="PF13286">
    <property type="entry name" value="HD_assoc"/>
    <property type="match status" value="1"/>
</dbReference>
<gene>
    <name evidence="5" type="ORF">EDC39_101475</name>
</gene>
<feature type="domain" description="HD" evidence="4">
    <location>
        <begin position="66"/>
        <end position="196"/>
    </location>
</feature>
<dbReference type="InterPro" id="IPR050135">
    <property type="entry name" value="dGTPase-like"/>
</dbReference>
<dbReference type="PANTHER" id="PTHR11373">
    <property type="entry name" value="DEOXYNUCLEOSIDE TRIPHOSPHATE TRIPHOSPHOHYDROLASE"/>
    <property type="match status" value="1"/>
</dbReference>
<dbReference type="FunFam" id="1.10.3210.10:FF:000024">
    <property type="entry name" value="Deoxyguanosinetriphosphate triphosphohydrolase-like protein"/>
    <property type="match status" value="1"/>
</dbReference>
<dbReference type="GO" id="GO:0006203">
    <property type="term" value="P:dGTP catabolic process"/>
    <property type="evidence" value="ECO:0007669"/>
    <property type="project" value="TreeGrafter"/>
</dbReference>
<dbReference type="RefSeq" id="WP_148894501.1">
    <property type="nucleotide sequence ID" value="NZ_VNIB01000001.1"/>
</dbReference>
<evidence type="ECO:0000313" key="6">
    <source>
        <dbReference type="Proteomes" id="UP000324159"/>
    </source>
</evidence>
<dbReference type="InterPro" id="IPR023023">
    <property type="entry name" value="dNTPase_2"/>
</dbReference>
<dbReference type="CDD" id="cd00077">
    <property type="entry name" value="HDc"/>
    <property type="match status" value="1"/>
</dbReference>
<dbReference type="EMBL" id="VNIB01000001">
    <property type="protein sequence ID" value="TYP00309.1"/>
    <property type="molecule type" value="Genomic_DNA"/>
</dbReference>
<proteinExistence type="inferred from homology"/>
<organism evidence="5 6">
    <name type="scientific">Geothermobacter ehrlichii</name>
    <dbReference type="NCBI Taxonomy" id="213224"/>
    <lineage>
        <taxon>Bacteria</taxon>
        <taxon>Pseudomonadati</taxon>
        <taxon>Thermodesulfobacteriota</taxon>
        <taxon>Desulfuromonadia</taxon>
        <taxon>Desulfuromonadales</taxon>
        <taxon>Geothermobacteraceae</taxon>
        <taxon>Geothermobacter</taxon>
    </lineage>
</organism>
<evidence type="ECO:0000256" key="2">
    <source>
        <dbReference type="HAMAP-Rule" id="MF_01212"/>
    </source>
</evidence>
<keyword evidence="1 2" id="KW-0378">Hydrolase</keyword>
<dbReference type="OrthoDB" id="9803619at2"/>
<sequence>MERPDLAPYAARSSASRGRRYPEPYKDDRPAFERDRDRIIHCAAFRRLEYKTQVFVNHEGDYYRTRLTHSLEVAQISRGIARRLRLNEDLTEALALAHDLGHTPFGHTGEDVLNRLMRDHGGFEHNRQSLRIVEELEERYPGFPGLNLSWETREGIIKHSTDYDHPDIDAAGDYDPGRRPSLEAQIIDLADEIAYNNHDIDDGLKSGYIALADLQEIGLWRETWQQVEEKHPGIDEERHIHQTISHLIGRLITDLVRQSRENIEAAGVQTLNDVRRQSRRLIGFSDEIHSKNKELKSFLHKKLYHHFKVERMRVKAERFLTMLFESYVANPALLPDSYRKKCEKDAVERVVCDYLAGMTDRYAQDEYKRLFEPFERV</sequence>
<dbReference type="HAMAP" id="MF_01212">
    <property type="entry name" value="dGTPase_type2"/>
    <property type="match status" value="1"/>
</dbReference>
<accession>A0A5D3WRU0</accession>
<comment type="caution">
    <text evidence="5">The sequence shown here is derived from an EMBL/GenBank/DDBJ whole genome shotgun (WGS) entry which is preliminary data.</text>
</comment>
<dbReference type="Gene3D" id="1.10.3210.10">
    <property type="entry name" value="Hypothetical protein af1432"/>
    <property type="match status" value="1"/>
</dbReference>
<evidence type="ECO:0000313" key="5">
    <source>
        <dbReference type="EMBL" id="TYP00309.1"/>
    </source>
</evidence>
<dbReference type="PROSITE" id="PS51831">
    <property type="entry name" value="HD"/>
    <property type="match status" value="1"/>
</dbReference>
<dbReference type="InterPro" id="IPR006261">
    <property type="entry name" value="dGTPase"/>
</dbReference>
<dbReference type="InterPro" id="IPR026875">
    <property type="entry name" value="PHydrolase_assoc_dom"/>
</dbReference>
<evidence type="ECO:0000256" key="3">
    <source>
        <dbReference type="SAM" id="MobiDB-lite"/>
    </source>
</evidence>
<evidence type="ECO:0000259" key="4">
    <source>
        <dbReference type="PROSITE" id="PS51831"/>
    </source>
</evidence>
<feature type="compositionally biased region" description="Basic and acidic residues" evidence="3">
    <location>
        <begin position="20"/>
        <end position="30"/>
    </location>
</feature>
<dbReference type="NCBIfam" id="TIGR01353">
    <property type="entry name" value="dGTP_triPase"/>
    <property type="match status" value="1"/>
</dbReference>
<dbReference type="SUPFAM" id="SSF109604">
    <property type="entry name" value="HD-domain/PDEase-like"/>
    <property type="match status" value="1"/>
</dbReference>